<keyword evidence="4" id="KW-1185">Reference proteome</keyword>
<sequence length="264" mass="29797">MYISHLFLFINLLNSVKILSAVFSTPIIRNGTLNINVQRKCPDGWASFQRQKGLYCIKVFYPPPYWYTQPQAQAMCNEIGARLAGIETIAERNYIARVAANYMTNMSLTSTVVWIGAYRVLQCTKSNVIVDKCSNTRYAFTWSDGNVVGDDQMLFRDTGNSGTGQQCVQMTILAFPEAPQMSLYDDISCDGTVETWVPNHYAQYVCGQQAPIVGTPGLTYDHCEPEFPSKETLTILKINQNIYKISPNSEKIRRMKIATKSYCI</sequence>
<dbReference type="EMBL" id="CANHGI010000004">
    <property type="protein sequence ID" value="CAI5447132.1"/>
    <property type="molecule type" value="Genomic_DNA"/>
</dbReference>
<dbReference type="SMART" id="SM00034">
    <property type="entry name" value="CLECT"/>
    <property type="match status" value="1"/>
</dbReference>
<dbReference type="PANTHER" id="PTHR23124">
    <property type="entry name" value="C-TYPE LECTIN DOMAIN-CONTAINING PROTEIN-RELATED-RELATED"/>
    <property type="match status" value="1"/>
</dbReference>
<dbReference type="Gene3D" id="3.10.100.10">
    <property type="entry name" value="Mannose-Binding Protein A, subunit A"/>
    <property type="match status" value="1"/>
</dbReference>
<evidence type="ECO:0000313" key="3">
    <source>
        <dbReference type="EMBL" id="CAI5447132.1"/>
    </source>
</evidence>
<name>A0A9P1IPR0_9PELO</name>
<protein>
    <recommendedName>
        <fullName evidence="2">C-type lectin domain-containing protein</fullName>
    </recommendedName>
</protein>
<dbReference type="SUPFAM" id="SSF56436">
    <property type="entry name" value="C-type lectin-like"/>
    <property type="match status" value="1"/>
</dbReference>
<accession>A0A9P1IPR0</accession>
<dbReference type="Pfam" id="PF00059">
    <property type="entry name" value="Lectin_C"/>
    <property type="match status" value="1"/>
</dbReference>
<comment type="caution">
    <text evidence="3">The sequence shown here is derived from an EMBL/GenBank/DDBJ whole genome shotgun (WGS) entry which is preliminary data.</text>
</comment>
<evidence type="ECO:0000259" key="2">
    <source>
        <dbReference type="PROSITE" id="PS50041"/>
    </source>
</evidence>
<gene>
    <name evidence="3" type="ORF">CAMP_LOCUS9769</name>
</gene>
<dbReference type="AlphaFoldDB" id="A0A9P1IPR0"/>
<keyword evidence="1" id="KW-0732">Signal</keyword>
<dbReference type="InterPro" id="IPR016186">
    <property type="entry name" value="C-type_lectin-like/link_sf"/>
</dbReference>
<organism evidence="3 4">
    <name type="scientific">Caenorhabditis angaria</name>
    <dbReference type="NCBI Taxonomy" id="860376"/>
    <lineage>
        <taxon>Eukaryota</taxon>
        <taxon>Metazoa</taxon>
        <taxon>Ecdysozoa</taxon>
        <taxon>Nematoda</taxon>
        <taxon>Chromadorea</taxon>
        <taxon>Rhabditida</taxon>
        <taxon>Rhabditina</taxon>
        <taxon>Rhabditomorpha</taxon>
        <taxon>Rhabditoidea</taxon>
        <taxon>Rhabditidae</taxon>
        <taxon>Peloderinae</taxon>
        <taxon>Caenorhabditis</taxon>
    </lineage>
</organism>
<evidence type="ECO:0000313" key="4">
    <source>
        <dbReference type="Proteomes" id="UP001152747"/>
    </source>
</evidence>
<dbReference type="InterPro" id="IPR001304">
    <property type="entry name" value="C-type_lectin-like"/>
</dbReference>
<feature type="signal peptide" evidence="1">
    <location>
        <begin position="1"/>
        <end position="21"/>
    </location>
</feature>
<proteinExistence type="predicted"/>
<evidence type="ECO:0000256" key="1">
    <source>
        <dbReference type="SAM" id="SignalP"/>
    </source>
</evidence>
<dbReference type="InterPro" id="IPR016187">
    <property type="entry name" value="CTDL_fold"/>
</dbReference>
<dbReference type="CDD" id="cd00037">
    <property type="entry name" value="CLECT"/>
    <property type="match status" value="1"/>
</dbReference>
<dbReference type="PROSITE" id="PS50041">
    <property type="entry name" value="C_TYPE_LECTIN_2"/>
    <property type="match status" value="1"/>
</dbReference>
<reference evidence="3" key="1">
    <citation type="submission" date="2022-11" db="EMBL/GenBank/DDBJ databases">
        <authorList>
            <person name="Kikuchi T."/>
        </authorList>
    </citation>
    <scope>NUCLEOTIDE SEQUENCE</scope>
    <source>
        <strain evidence="3">PS1010</strain>
    </source>
</reference>
<feature type="chain" id="PRO_5040137558" description="C-type lectin domain-containing protein" evidence="1">
    <location>
        <begin position="22"/>
        <end position="264"/>
    </location>
</feature>
<dbReference type="Proteomes" id="UP001152747">
    <property type="component" value="Unassembled WGS sequence"/>
</dbReference>
<feature type="domain" description="C-type lectin" evidence="2">
    <location>
        <begin position="65"/>
        <end position="190"/>
    </location>
</feature>
<dbReference type="PANTHER" id="PTHR23124:SF136">
    <property type="entry name" value="C-TYPE LECTIN DOMAIN-CONTAINING PROTEIN"/>
    <property type="match status" value="1"/>
</dbReference>